<reference evidence="2" key="1">
    <citation type="submission" date="2022-08" db="EMBL/GenBank/DDBJ databases">
        <title>Genomic Encyclopedia of Type Strains, Phase V (KMG-V): Genome sequencing to study the core and pangenomes of soil and plant-associated prokaryotes.</title>
        <authorList>
            <person name="Whitman W."/>
        </authorList>
    </citation>
    <scope>NUCLEOTIDE SEQUENCE</scope>
    <source>
        <strain evidence="2">SP3049</strain>
    </source>
</reference>
<evidence type="ECO:0000313" key="2">
    <source>
        <dbReference type="EMBL" id="MCS3709890.1"/>
    </source>
</evidence>
<comment type="caution">
    <text evidence="2">The sequence shown here is derived from an EMBL/GenBank/DDBJ whole genome shotgun (WGS) entry which is preliminary data.</text>
</comment>
<evidence type="ECO:0000313" key="3">
    <source>
        <dbReference type="Proteomes" id="UP001155057"/>
    </source>
</evidence>
<feature type="region of interest" description="Disordered" evidence="1">
    <location>
        <begin position="1"/>
        <end position="31"/>
    </location>
</feature>
<protein>
    <submittedName>
        <fullName evidence="2">Uncharacterized protein</fullName>
    </submittedName>
</protein>
<proteinExistence type="predicted"/>
<organism evidence="2 3">
    <name type="scientific">Salinibacter ruber</name>
    <dbReference type="NCBI Taxonomy" id="146919"/>
    <lineage>
        <taxon>Bacteria</taxon>
        <taxon>Pseudomonadati</taxon>
        <taxon>Rhodothermota</taxon>
        <taxon>Rhodothermia</taxon>
        <taxon>Rhodothermales</taxon>
        <taxon>Salinibacteraceae</taxon>
        <taxon>Salinibacter</taxon>
    </lineage>
</organism>
<dbReference type="AlphaFoldDB" id="A0A9X2Q4E6"/>
<evidence type="ECO:0000256" key="1">
    <source>
        <dbReference type="SAM" id="MobiDB-lite"/>
    </source>
</evidence>
<accession>A0A9X2Q4E6</accession>
<dbReference type="EMBL" id="JANUAE010000004">
    <property type="protein sequence ID" value="MCS3709890.1"/>
    <property type="molecule type" value="Genomic_DNA"/>
</dbReference>
<sequence length="156" mass="18151">MQEETVADNAMSKCTQRSTPGAEEPEERWGWLQDPSEGLVYSVMKREECSRRDALRKLQVDIQEKVPLRELPDGKAFRFNCTIWRRIENGEPRPWIDEERPVTAWRVGDDRGALSEEKQGAVQIPLETKVIPIEEEYEYLKDHRLEDLEVKGSHAS</sequence>
<dbReference type="RefSeq" id="WP_259123842.1">
    <property type="nucleotide sequence ID" value="NZ_JANTZO010000005.1"/>
</dbReference>
<name>A0A9X2Q4E6_9BACT</name>
<dbReference type="Proteomes" id="UP001155057">
    <property type="component" value="Unassembled WGS sequence"/>
</dbReference>
<gene>
    <name evidence="2" type="ORF">GGP61_001494</name>
</gene>